<accession>A0ABV5WDK2</accession>
<keyword evidence="5" id="KW-1185">Reference proteome</keyword>
<feature type="coiled-coil region" evidence="1">
    <location>
        <begin position="124"/>
        <end position="166"/>
    </location>
</feature>
<reference evidence="4 5" key="1">
    <citation type="submission" date="2024-09" db="EMBL/GenBank/DDBJ databases">
        <authorList>
            <person name="Sun Q."/>
            <person name="Mori K."/>
        </authorList>
    </citation>
    <scope>NUCLEOTIDE SEQUENCE [LARGE SCALE GENOMIC DNA]</scope>
    <source>
        <strain evidence="4 5">JCM 11201</strain>
    </source>
</reference>
<evidence type="ECO:0000256" key="2">
    <source>
        <dbReference type="SAM" id="MobiDB-lite"/>
    </source>
</evidence>
<comment type="caution">
    <text evidence="4">The sequence shown here is derived from an EMBL/GenBank/DDBJ whole genome shotgun (WGS) entry which is preliminary data.</text>
</comment>
<evidence type="ECO:0000313" key="5">
    <source>
        <dbReference type="Proteomes" id="UP001589609"/>
    </source>
</evidence>
<feature type="domain" description="DUF3967" evidence="3">
    <location>
        <begin position="148"/>
        <end position="177"/>
    </location>
</feature>
<feature type="compositionally biased region" description="Polar residues" evidence="2">
    <location>
        <begin position="89"/>
        <end position="103"/>
    </location>
</feature>
<organism evidence="4 5">
    <name type="scientific">Ectobacillus funiculus</name>
    <dbReference type="NCBI Taxonomy" id="137993"/>
    <lineage>
        <taxon>Bacteria</taxon>
        <taxon>Bacillati</taxon>
        <taxon>Bacillota</taxon>
        <taxon>Bacilli</taxon>
        <taxon>Bacillales</taxon>
        <taxon>Bacillaceae</taxon>
        <taxon>Ectobacillus</taxon>
    </lineage>
</organism>
<sequence>MNGNASDNKRIYVPKDIALLLEVKESTLRKYFQALEAHGYTFLKNDRGHRAFFDKDVVALRQYVDLVQKSKMSMDSAAKVVLAMDSSDDLSQGDNDNNKNLPITNDKDVAITNDNDHDKDYVTKEELRNIIEGLTKTIQQQNEYLNKRLEERDRTLMATLREIQDTKKQIAVGSEQKKGTWQWLRRIFSGK</sequence>
<dbReference type="EMBL" id="JBHMAF010000022">
    <property type="protein sequence ID" value="MFB9758211.1"/>
    <property type="molecule type" value="Genomic_DNA"/>
</dbReference>
<feature type="region of interest" description="Disordered" evidence="2">
    <location>
        <begin position="87"/>
        <end position="116"/>
    </location>
</feature>
<evidence type="ECO:0000313" key="4">
    <source>
        <dbReference type="EMBL" id="MFB9758211.1"/>
    </source>
</evidence>
<dbReference type="Pfam" id="PF13152">
    <property type="entry name" value="DUF3967"/>
    <property type="match status" value="1"/>
</dbReference>
<evidence type="ECO:0000259" key="3">
    <source>
        <dbReference type="Pfam" id="PF13152"/>
    </source>
</evidence>
<feature type="compositionally biased region" description="Basic and acidic residues" evidence="2">
    <location>
        <begin position="105"/>
        <end position="116"/>
    </location>
</feature>
<evidence type="ECO:0000256" key="1">
    <source>
        <dbReference type="SAM" id="Coils"/>
    </source>
</evidence>
<proteinExistence type="predicted"/>
<dbReference type="InterPro" id="IPR025052">
    <property type="entry name" value="DUF3967"/>
</dbReference>
<gene>
    <name evidence="4" type="ORF">ACFFMS_06705</name>
</gene>
<dbReference type="Proteomes" id="UP001589609">
    <property type="component" value="Unassembled WGS sequence"/>
</dbReference>
<dbReference type="RefSeq" id="WP_379948476.1">
    <property type="nucleotide sequence ID" value="NZ_JBHMAF010000022.1"/>
</dbReference>
<protein>
    <submittedName>
        <fullName evidence="4">DUF3967 domain-containing protein</fullName>
    </submittedName>
</protein>
<keyword evidence="1" id="KW-0175">Coiled coil</keyword>
<name>A0ABV5WDK2_9BACI</name>
<dbReference type="Gene3D" id="1.10.1660.10">
    <property type="match status" value="1"/>
</dbReference>